<evidence type="ECO:0000313" key="2">
    <source>
        <dbReference type="EMBL" id="GIF91058.1"/>
    </source>
</evidence>
<evidence type="ECO:0000256" key="1">
    <source>
        <dbReference type="SAM" id="MobiDB-lite"/>
    </source>
</evidence>
<keyword evidence="3" id="KW-1185">Reference proteome</keyword>
<proteinExistence type="predicted"/>
<protein>
    <submittedName>
        <fullName evidence="2">Uncharacterized protein</fullName>
    </submittedName>
</protein>
<dbReference type="Proteomes" id="UP000619293">
    <property type="component" value="Unassembled WGS sequence"/>
</dbReference>
<reference evidence="2 3" key="1">
    <citation type="submission" date="2021-01" db="EMBL/GenBank/DDBJ databases">
        <title>Whole genome shotgun sequence of Catellatospora chokoriensis NBRC 107358.</title>
        <authorList>
            <person name="Komaki H."/>
            <person name="Tamura T."/>
        </authorList>
    </citation>
    <scope>NUCLEOTIDE SEQUENCE [LARGE SCALE GENOMIC DNA]</scope>
    <source>
        <strain evidence="2 3">NBRC 107358</strain>
    </source>
</reference>
<dbReference type="EMBL" id="BONG01000028">
    <property type="protein sequence ID" value="GIF91058.1"/>
    <property type="molecule type" value="Genomic_DNA"/>
</dbReference>
<comment type="caution">
    <text evidence="2">The sequence shown here is derived from an EMBL/GenBank/DDBJ whole genome shotgun (WGS) entry which is preliminary data.</text>
</comment>
<dbReference type="AlphaFoldDB" id="A0A8J3K1J1"/>
<evidence type="ECO:0000313" key="3">
    <source>
        <dbReference type="Proteomes" id="UP000619293"/>
    </source>
</evidence>
<feature type="compositionally biased region" description="Polar residues" evidence="1">
    <location>
        <begin position="48"/>
        <end position="58"/>
    </location>
</feature>
<gene>
    <name evidence="2" type="ORF">Cch02nite_45020</name>
</gene>
<name>A0A8J3K1J1_9ACTN</name>
<accession>A0A8J3K1J1</accession>
<feature type="region of interest" description="Disordered" evidence="1">
    <location>
        <begin position="34"/>
        <end position="58"/>
    </location>
</feature>
<sequence>MTGVRSGPDPSEVYVQVSGQVSSWGVMDAAFTATRTSSGPGSGRGACSYTSCSGPPLA</sequence>
<organism evidence="2 3">
    <name type="scientific">Catellatospora chokoriensis</name>
    <dbReference type="NCBI Taxonomy" id="310353"/>
    <lineage>
        <taxon>Bacteria</taxon>
        <taxon>Bacillati</taxon>
        <taxon>Actinomycetota</taxon>
        <taxon>Actinomycetes</taxon>
        <taxon>Micromonosporales</taxon>
        <taxon>Micromonosporaceae</taxon>
        <taxon>Catellatospora</taxon>
    </lineage>
</organism>